<dbReference type="RefSeq" id="XP_005179413.1">
    <property type="nucleotide sequence ID" value="XM_005179356.3"/>
</dbReference>
<dbReference type="EMBL" id="KA645948">
    <property type="protein sequence ID" value="AFP60577.1"/>
    <property type="molecule type" value="mRNA"/>
</dbReference>
<name>T1PDE4_MUSDO</name>
<evidence type="ECO:0000313" key="3">
    <source>
        <dbReference type="EMBL" id="AFP60577.1"/>
    </source>
</evidence>
<dbReference type="VEuPathDB" id="VectorBase:MDOMA2_015708"/>
<gene>
    <name evidence="6" type="primary">LOC101898940</name>
    <name evidence="4" type="synonym">101898940</name>
</gene>
<evidence type="ECO:0000256" key="2">
    <source>
        <dbReference type="SAM" id="SignalP"/>
    </source>
</evidence>
<dbReference type="eggNOG" id="ENOG502T8N8">
    <property type="taxonomic scope" value="Eukaryota"/>
</dbReference>
<evidence type="ECO:0000313" key="4">
    <source>
        <dbReference type="EnsemblMetazoa" id="MDOA006652-PA"/>
    </source>
</evidence>
<proteinExistence type="evidence at transcript level"/>
<dbReference type="AlphaFoldDB" id="T1PDE4"/>
<evidence type="ECO:0000256" key="1">
    <source>
        <dbReference type="SAM" id="Coils"/>
    </source>
</evidence>
<dbReference type="KEGG" id="mde:101898940"/>
<protein>
    <submittedName>
        <fullName evidence="6">Uncharacterized protein LOC101898940</fullName>
    </submittedName>
</protein>
<dbReference type="EnsemblMetazoa" id="MDOA006652-RA">
    <property type="protein sequence ID" value="MDOA006652-PA"/>
    <property type="gene ID" value="MDOA006652"/>
</dbReference>
<sequence>MVVKTFSFIFFTLALVGLGQSKSFEWDYSGLNSNEVLSSNIANEIGNANQSESAEQLTPKDQLLYFTLIAFRDISQSYVDRAANISHSILNDDDLKPNDSPLIKEFLKNITEFMERYEKYEEIDELFNLVDLYSNTTSHYFELDAALASPDVLNIERKLKKYGSDDLDREFEKEFLRFVDRFYEQMDEYKGKLSEEELKKEMAMLQWLEEFKPIENTEEKIISFEKFFRFYED</sequence>
<accession>T1PDE4</accession>
<organism evidence="3">
    <name type="scientific">Musca domestica</name>
    <name type="common">House fly</name>
    <dbReference type="NCBI Taxonomy" id="7370"/>
    <lineage>
        <taxon>Eukaryota</taxon>
        <taxon>Metazoa</taxon>
        <taxon>Ecdysozoa</taxon>
        <taxon>Arthropoda</taxon>
        <taxon>Hexapoda</taxon>
        <taxon>Insecta</taxon>
        <taxon>Pterygota</taxon>
        <taxon>Neoptera</taxon>
        <taxon>Endopterygota</taxon>
        <taxon>Diptera</taxon>
        <taxon>Brachycera</taxon>
        <taxon>Muscomorpha</taxon>
        <taxon>Muscoidea</taxon>
        <taxon>Muscidae</taxon>
        <taxon>Musca</taxon>
    </lineage>
</organism>
<feature type="signal peptide" evidence="2">
    <location>
        <begin position="1"/>
        <end position="21"/>
    </location>
</feature>
<feature type="chain" id="PRO_5014313733" evidence="2">
    <location>
        <begin position="22"/>
        <end position="233"/>
    </location>
</feature>
<keyword evidence="2" id="KW-0732">Signal</keyword>
<dbReference type="GeneID" id="101898940"/>
<dbReference type="Proteomes" id="UP001652621">
    <property type="component" value="Unplaced"/>
</dbReference>
<dbReference type="VEuPathDB" id="VectorBase:MDOA006652"/>
<keyword evidence="1" id="KW-0175">Coiled coil</keyword>
<dbReference type="OrthoDB" id="8031411at2759"/>
<evidence type="ECO:0000313" key="6">
    <source>
        <dbReference type="RefSeq" id="XP_005179413.1"/>
    </source>
</evidence>
<evidence type="ECO:0000313" key="5">
    <source>
        <dbReference type="Proteomes" id="UP001652621"/>
    </source>
</evidence>
<keyword evidence="5" id="KW-1185">Reference proteome</keyword>
<feature type="coiled-coil region" evidence="1">
    <location>
        <begin position="179"/>
        <end position="206"/>
    </location>
</feature>
<reference evidence="3" key="1">
    <citation type="submission" date="2012-08" db="EMBL/GenBank/DDBJ databases">
        <title>Transcriptome of adult Musca domestica launches a platform for comparative house fly gene expression and characterization of differential gene expression among resistant and susceptible house flies.</title>
        <authorList>
            <person name="Liu N."/>
            <person name="Zhang L."/>
            <person name="Li M."/>
            <person name="Reid W."/>
        </authorList>
    </citation>
    <scope>NUCLEOTIDE SEQUENCE</scope>
    <source>
        <strain evidence="3">ALHF</strain>
        <tissue evidence="3">Whole body</tissue>
    </source>
</reference>
<reference evidence="6" key="3">
    <citation type="submission" date="2025-04" db="UniProtKB">
        <authorList>
            <consortium name="RefSeq"/>
        </authorList>
    </citation>
    <scope>IDENTIFICATION</scope>
    <source>
        <strain evidence="6">Aabys</strain>
    </source>
</reference>
<reference evidence="4" key="2">
    <citation type="submission" date="2020-05" db="UniProtKB">
        <authorList>
            <consortium name="EnsemblMetazoa"/>
        </authorList>
    </citation>
    <scope>IDENTIFICATION</scope>
    <source>
        <strain evidence="4">Aabys</strain>
    </source>
</reference>